<evidence type="ECO:0000256" key="7">
    <source>
        <dbReference type="ARBA" id="ARBA00022777"/>
    </source>
</evidence>
<dbReference type="InterPro" id="IPR011009">
    <property type="entry name" value="Kinase-like_dom_sf"/>
</dbReference>
<accession>A0A4Y6PVF2</accession>
<dbReference type="Pfam" id="PF07714">
    <property type="entry name" value="PK_Tyr_Ser-Thr"/>
    <property type="match status" value="1"/>
</dbReference>
<dbReference type="InterPro" id="IPR001245">
    <property type="entry name" value="Ser-Thr/Tyr_kinase_cat_dom"/>
</dbReference>
<dbReference type="InterPro" id="IPR008271">
    <property type="entry name" value="Ser/Thr_kinase_AS"/>
</dbReference>
<feature type="compositionally biased region" description="Basic and acidic residues" evidence="10">
    <location>
        <begin position="121"/>
        <end position="131"/>
    </location>
</feature>
<organism evidence="12 13">
    <name type="scientific">Persicimonas caeni</name>
    <dbReference type="NCBI Taxonomy" id="2292766"/>
    <lineage>
        <taxon>Bacteria</taxon>
        <taxon>Deltaproteobacteria</taxon>
        <taxon>Bradymonadales</taxon>
        <taxon>Bradymonadaceae</taxon>
        <taxon>Persicimonas</taxon>
    </lineage>
</organism>
<dbReference type="SUPFAM" id="SSF52540">
    <property type="entry name" value="P-loop containing nucleoside triphosphate hydrolases"/>
    <property type="match status" value="1"/>
</dbReference>
<dbReference type="PANTHER" id="PTHR43289">
    <property type="entry name" value="MITOGEN-ACTIVATED PROTEIN KINASE KINASE KINASE 20-RELATED"/>
    <property type="match status" value="1"/>
</dbReference>
<evidence type="ECO:0000256" key="1">
    <source>
        <dbReference type="ARBA" id="ARBA00004300"/>
    </source>
</evidence>
<evidence type="ECO:0000313" key="12">
    <source>
        <dbReference type="EMBL" id="QDG52316.1"/>
    </source>
</evidence>
<comment type="similarity">
    <text evidence="3">Belongs to the protein kinase superfamily. TKL Ser/Thr protein kinase family. ROCO subfamily.</text>
</comment>
<comment type="subcellular location">
    <subcellularLocation>
        <location evidence="1">Cytoplasm</location>
        <location evidence="1">Cytoskeleton</location>
        <location evidence="1">Microtubule organizing center</location>
        <location evidence="1">Centrosome</location>
    </subcellularLocation>
    <subcellularLocation>
        <location evidence="2">Cytoplasm</location>
        <location evidence="2">Cytoskeleton</location>
        <location evidence="2">Spindle pole</location>
    </subcellularLocation>
</comment>
<gene>
    <name evidence="12" type="ORF">FIV42_16695</name>
</gene>
<dbReference type="SMART" id="SM00220">
    <property type="entry name" value="S_TKc"/>
    <property type="match status" value="1"/>
</dbReference>
<dbReference type="PROSITE" id="PS50011">
    <property type="entry name" value="PROTEIN_KINASE_DOM"/>
    <property type="match status" value="1"/>
</dbReference>
<dbReference type="GO" id="GO:0005813">
    <property type="term" value="C:centrosome"/>
    <property type="evidence" value="ECO:0007669"/>
    <property type="project" value="UniProtKB-SubCell"/>
</dbReference>
<proteinExistence type="inferred from homology"/>
<keyword evidence="9" id="KW-0963">Cytoplasm</keyword>
<evidence type="ECO:0000256" key="10">
    <source>
        <dbReference type="SAM" id="MobiDB-lite"/>
    </source>
</evidence>
<dbReference type="Gene3D" id="1.10.510.10">
    <property type="entry name" value="Transferase(Phosphotransferase) domain 1"/>
    <property type="match status" value="1"/>
</dbReference>
<keyword evidence="9" id="KW-0206">Cytoskeleton</keyword>
<evidence type="ECO:0000256" key="3">
    <source>
        <dbReference type="ARBA" id="ARBA00008171"/>
    </source>
</evidence>
<keyword evidence="7" id="KW-0418">Kinase</keyword>
<dbReference type="InterPro" id="IPR041664">
    <property type="entry name" value="AAA_16"/>
</dbReference>
<protein>
    <recommendedName>
        <fullName evidence="11">Protein kinase domain-containing protein</fullName>
    </recommendedName>
</protein>
<keyword evidence="6" id="KW-0547">Nucleotide-binding</keyword>
<dbReference type="EMBL" id="CP041186">
    <property type="protein sequence ID" value="QDG52316.1"/>
    <property type="molecule type" value="Genomic_DNA"/>
</dbReference>
<keyword evidence="13" id="KW-1185">Reference proteome</keyword>
<dbReference type="InterPro" id="IPR027417">
    <property type="entry name" value="P-loop_NTPase"/>
</dbReference>
<evidence type="ECO:0000256" key="6">
    <source>
        <dbReference type="ARBA" id="ARBA00022741"/>
    </source>
</evidence>
<dbReference type="GO" id="GO:0004674">
    <property type="term" value="F:protein serine/threonine kinase activity"/>
    <property type="evidence" value="ECO:0007669"/>
    <property type="project" value="TreeGrafter"/>
</dbReference>
<evidence type="ECO:0000256" key="5">
    <source>
        <dbReference type="ARBA" id="ARBA00022679"/>
    </source>
</evidence>
<dbReference type="Gene3D" id="3.40.50.300">
    <property type="entry name" value="P-loop containing nucleotide triphosphate hydrolases"/>
    <property type="match status" value="1"/>
</dbReference>
<dbReference type="PANTHER" id="PTHR43289:SF34">
    <property type="entry name" value="SERINE_THREONINE-PROTEIN KINASE YBDM-RELATED"/>
    <property type="match status" value="1"/>
</dbReference>
<keyword evidence="8" id="KW-0067">ATP-binding</keyword>
<dbReference type="CDD" id="cd14014">
    <property type="entry name" value="STKc_PknB_like"/>
    <property type="match status" value="1"/>
</dbReference>
<dbReference type="Pfam" id="PF13191">
    <property type="entry name" value="AAA_16"/>
    <property type="match status" value="1"/>
</dbReference>
<feature type="region of interest" description="Disordered" evidence="10">
    <location>
        <begin position="115"/>
        <end position="147"/>
    </location>
</feature>
<feature type="domain" description="Protein kinase" evidence="11">
    <location>
        <begin position="19"/>
        <end position="313"/>
    </location>
</feature>
<evidence type="ECO:0000313" key="13">
    <source>
        <dbReference type="Proteomes" id="UP000315995"/>
    </source>
</evidence>
<accession>A0A5B8Y8B7</accession>
<dbReference type="OrthoDB" id="5476445at2"/>
<comment type="similarity">
    <text evidence="4">Belongs to the protein kinase superfamily. NEK Ser/Thr protein kinase family. NIMA subfamily.</text>
</comment>
<evidence type="ECO:0000256" key="4">
    <source>
        <dbReference type="ARBA" id="ARBA00010886"/>
    </source>
</evidence>
<dbReference type="GO" id="GO:0005524">
    <property type="term" value="F:ATP binding"/>
    <property type="evidence" value="ECO:0007669"/>
    <property type="project" value="UniProtKB-KW"/>
</dbReference>
<dbReference type="Gene3D" id="3.30.200.20">
    <property type="entry name" value="Phosphorylase Kinase, domain 1"/>
    <property type="match status" value="1"/>
</dbReference>
<sequence length="1283" mass="142900">MHRLATDDDQVGRVWADRFEIRRRLGAGGLGVVYEAFDQDRQERVAVKTLLHLSPSGLYSFKREFRTLAEIQHPNLVRLGELIHDGERWFFSMELLEGQDFITYVHGGHPPANFRSLPRGRGRESFPRFEPDSDTLPIDRPASQPETHEVDLERLRAALGQLTGGLLALHRAELVHRDIKPSNLMVTRDGRVVILDFGLVAQLYDKLLPSNSQHDVVGTVPYLSPEQGRGRRVGPATDWYSVGVLLYQIFTGFYPFEGKPLAVLLQKVSEPAPDVRLLAPHMPEDLASLCMDLLETEPQARPTGEDVAARLGIASADIESVVTSAAALGPRPPSVEFVGRHAELDALADALADTGPRQSASVFVSGAAGVGKSSLVHRFLFSQASDDTLIFTGRCYERESVPYNGFDGIIDGLSHFLKGLDEGEVADLLPIDAALLGRVFPVLLRVPAIPEFRGMTTREESSELRARAFDALVRLLANVRRDYAMILFVDDLQWADRETLELLERVSHPERGAGALLVATLRREDDGSYGAYGPQGLETLCEYAPDVRLIELDNLPERDTRDLLARLWPQQQDLDTDAIERLVDDTRGHPLLLRELVRHLSAKDSRGATDSGEPIEPAEPDVNLATILWRRVERLGELERELIELVCVSGIPVNLDLLAVALDEGIGAMLGAAERLETTRLVRMEKRRRHRRVVAYHDRIRESVVDHLSDEQRSAHHARLARAYQAEPNLLEDPMVLVGHLEHAGRAELAAQYAVEAAEQAERAFAFERAARLYRRALEAEDVGADDRLRLQIQLAEMVLNSGHSIDAAHEFQVAAELCTDAPRRRALRRRAAEALLINGDVGGGLEQFESVLADTGLSISTSTVGLVVSTLWHNLRLKWRGLGFVPRDPDKIEPSQLERLELLSSMSRQISFIDPVFGFNYRVRALLLALSLGHRPAIVEGIALQAVAYAARGGESAEARCEELLETATQIATTDAEMGVIMGCRASVMIFMGYFADGLDVLEEAMTQLAAHATGSQRVAGSNRLKVWRLKTLLELGRVAELYEAYDAFIDQARRQGDHLRLMSATRIAGVRWLLAGEPARVEGALEATPLYAPLITHSILHWYDLRIRGELALYRDSVIDDWEALERQHKVVSRSPFARRFGLARIEVRWWWGRLLLALVEQRRADAGHHKQLDKVIKKLRRESASSLSEMLADMLEAGRHACAGRHSAAVDTLARVIEQAEVRGQMLYVAVARYRRDMLDHGRPGEDATAYFAAEGIAEPDRVAQIFLPGFNRSVEQLAP</sequence>
<reference evidence="12 13" key="1">
    <citation type="submission" date="2019-06" db="EMBL/GenBank/DDBJ databases">
        <title>Persicimonas caeni gen. nov., sp. nov., a predatory bacterium isolated from solar saltern.</title>
        <authorList>
            <person name="Wang S."/>
        </authorList>
    </citation>
    <scope>NUCLEOTIDE SEQUENCE [LARGE SCALE GENOMIC DNA]</scope>
    <source>
        <strain evidence="12 13">YN101</strain>
    </source>
</reference>
<dbReference type="RefSeq" id="WP_141198788.1">
    <property type="nucleotide sequence ID" value="NZ_CP041186.1"/>
</dbReference>
<dbReference type="Proteomes" id="UP000315995">
    <property type="component" value="Chromosome"/>
</dbReference>
<evidence type="ECO:0000256" key="2">
    <source>
        <dbReference type="ARBA" id="ARBA00004647"/>
    </source>
</evidence>
<evidence type="ECO:0000256" key="8">
    <source>
        <dbReference type="ARBA" id="ARBA00022840"/>
    </source>
</evidence>
<dbReference type="PROSITE" id="PS00108">
    <property type="entry name" value="PROTEIN_KINASE_ST"/>
    <property type="match status" value="1"/>
</dbReference>
<keyword evidence="5" id="KW-0808">Transferase</keyword>
<dbReference type="SUPFAM" id="SSF56112">
    <property type="entry name" value="Protein kinase-like (PK-like)"/>
    <property type="match status" value="1"/>
</dbReference>
<name>A0A4Y6PVF2_PERCE</name>
<dbReference type="GO" id="GO:0000922">
    <property type="term" value="C:spindle pole"/>
    <property type="evidence" value="ECO:0007669"/>
    <property type="project" value="UniProtKB-SubCell"/>
</dbReference>
<dbReference type="InterPro" id="IPR000719">
    <property type="entry name" value="Prot_kinase_dom"/>
</dbReference>
<evidence type="ECO:0000259" key="11">
    <source>
        <dbReference type="PROSITE" id="PS50011"/>
    </source>
</evidence>
<evidence type="ECO:0000256" key="9">
    <source>
        <dbReference type="ARBA" id="ARBA00023212"/>
    </source>
</evidence>